<dbReference type="AlphaFoldDB" id="A0A0P1AAK8"/>
<name>A0A0P1AAK8_PLAHL</name>
<organism evidence="1 2">
    <name type="scientific">Plasmopara halstedii</name>
    <name type="common">Downy mildew of sunflower</name>
    <dbReference type="NCBI Taxonomy" id="4781"/>
    <lineage>
        <taxon>Eukaryota</taxon>
        <taxon>Sar</taxon>
        <taxon>Stramenopiles</taxon>
        <taxon>Oomycota</taxon>
        <taxon>Peronosporomycetes</taxon>
        <taxon>Peronosporales</taxon>
        <taxon>Peronosporaceae</taxon>
        <taxon>Plasmopara</taxon>
    </lineage>
</organism>
<keyword evidence="2" id="KW-1185">Reference proteome</keyword>
<dbReference type="GeneID" id="36401014"/>
<accession>A0A0P1AAK8</accession>
<reference evidence="2" key="1">
    <citation type="submission" date="2014-09" db="EMBL/GenBank/DDBJ databases">
        <authorList>
            <person name="Sharma Rahul"/>
            <person name="Thines Marco"/>
        </authorList>
    </citation>
    <scope>NUCLEOTIDE SEQUENCE [LARGE SCALE GENOMIC DNA]</scope>
</reference>
<proteinExistence type="predicted"/>
<evidence type="ECO:0000313" key="1">
    <source>
        <dbReference type="EMBL" id="CEG37912.1"/>
    </source>
</evidence>
<dbReference type="Proteomes" id="UP000054928">
    <property type="component" value="Unassembled WGS sequence"/>
</dbReference>
<dbReference type="RefSeq" id="XP_024574281.1">
    <property type="nucleotide sequence ID" value="XM_024723289.1"/>
</dbReference>
<sequence>MVNMGRYGEILAQPRRGFAGDHWQRKITAEFEKDITHDRWLRDNYQLTPAKPTQSITSQFASSAQLKLPARPRLSWPRPPKTTSSVWLA</sequence>
<dbReference type="EMBL" id="CCYD01000291">
    <property type="protein sequence ID" value="CEG37912.1"/>
    <property type="molecule type" value="Genomic_DNA"/>
</dbReference>
<protein>
    <submittedName>
        <fullName evidence="1">Uncharacterized protein</fullName>
    </submittedName>
</protein>
<evidence type="ECO:0000313" key="2">
    <source>
        <dbReference type="Proteomes" id="UP000054928"/>
    </source>
</evidence>